<keyword evidence="3" id="KW-1185">Reference proteome</keyword>
<evidence type="ECO:0000256" key="1">
    <source>
        <dbReference type="SAM" id="MobiDB-lite"/>
    </source>
</evidence>
<dbReference type="KEGG" id="pco:PHACADRAFT_265901"/>
<dbReference type="RefSeq" id="XP_007402427.1">
    <property type="nucleotide sequence ID" value="XM_007402365.1"/>
</dbReference>
<dbReference type="EMBL" id="JH930589">
    <property type="protein sequence ID" value="EKM49021.1"/>
    <property type="molecule type" value="Genomic_DNA"/>
</dbReference>
<accession>K5UHM7</accession>
<dbReference type="Proteomes" id="UP000008370">
    <property type="component" value="Unassembled WGS sequence"/>
</dbReference>
<dbReference type="InParanoid" id="K5UHM7"/>
<feature type="region of interest" description="Disordered" evidence="1">
    <location>
        <begin position="168"/>
        <end position="191"/>
    </location>
</feature>
<evidence type="ECO:0000313" key="3">
    <source>
        <dbReference type="Proteomes" id="UP000008370"/>
    </source>
</evidence>
<gene>
    <name evidence="2" type="ORF">PHACADRAFT_265901</name>
</gene>
<dbReference type="AlphaFoldDB" id="K5UHM7"/>
<name>K5UHM7_PHACS</name>
<sequence>MLDSQAAVSHELCVQVQLPPDSNSTVAIKTLTLEFHRRAKADDVASMDWRAIEQAALDMHPSEKLCIYALALPVFEWFLDAMPAGRVLPQLRHPRDVEIVHGYPPFAKAPPRKDAITAEKILHAPSTYTVDGQTVQLKRPQIIHLAGCTSDVKKQAFLREVLASSQDKLQQPQIDGAPTSSKGTAVVIPFR</sequence>
<evidence type="ECO:0000313" key="2">
    <source>
        <dbReference type="EMBL" id="EKM49021.1"/>
    </source>
</evidence>
<feature type="compositionally biased region" description="Polar residues" evidence="1">
    <location>
        <begin position="168"/>
        <end position="183"/>
    </location>
</feature>
<proteinExistence type="predicted"/>
<dbReference type="HOGENOM" id="CLU_1421872_0_0_1"/>
<protein>
    <submittedName>
        <fullName evidence="2">Uncharacterized protein</fullName>
    </submittedName>
</protein>
<reference evidence="2 3" key="1">
    <citation type="journal article" date="2012" name="BMC Genomics">
        <title>Comparative genomics of the white-rot fungi, Phanerochaete carnosa and P. chrysosporium, to elucidate the genetic basis of the distinct wood types they colonize.</title>
        <authorList>
            <person name="Suzuki H."/>
            <person name="MacDonald J."/>
            <person name="Syed K."/>
            <person name="Salamov A."/>
            <person name="Hori C."/>
            <person name="Aerts A."/>
            <person name="Henrissat B."/>
            <person name="Wiebenga A."/>
            <person name="vanKuyk P.A."/>
            <person name="Barry K."/>
            <person name="Lindquist E."/>
            <person name="LaButti K."/>
            <person name="Lapidus A."/>
            <person name="Lucas S."/>
            <person name="Coutinho P."/>
            <person name="Gong Y."/>
            <person name="Samejima M."/>
            <person name="Mahadevan R."/>
            <person name="Abou-Zaid M."/>
            <person name="de Vries R.P."/>
            <person name="Igarashi K."/>
            <person name="Yadav J.S."/>
            <person name="Grigoriev I.V."/>
            <person name="Master E.R."/>
        </authorList>
    </citation>
    <scope>NUCLEOTIDE SEQUENCE [LARGE SCALE GENOMIC DNA]</scope>
    <source>
        <strain evidence="2 3">HHB-10118-sp</strain>
    </source>
</reference>
<organism evidence="2 3">
    <name type="scientific">Phanerochaete carnosa (strain HHB-10118-sp)</name>
    <name type="common">White-rot fungus</name>
    <name type="synonym">Peniophora carnosa</name>
    <dbReference type="NCBI Taxonomy" id="650164"/>
    <lineage>
        <taxon>Eukaryota</taxon>
        <taxon>Fungi</taxon>
        <taxon>Dikarya</taxon>
        <taxon>Basidiomycota</taxon>
        <taxon>Agaricomycotina</taxon>
        <taxon>Agaricomycetes</taxon>
        <taxon>Polyporales</taxon>
        <taxon>Phanerochaetaceae</taxon>
        <taxon>Phanerochaete</taxon>
    </lineage>
</organism>
<dbReference type="GeneID" id="18919239"/>